<evidence type="ECO:0000313" key="2">
    <source>
        <dbReference type="Proteomes" id="UP000071765"/>
    </source>
</evidence>
<sequence length="44" mass="5304">MNKNEQQLKEQHKKIGRATFIIHRKFSGNKTLRQILERLILSEK</sequence>
<evidence type="ECO:0000313" key="1">
    <source>
        <dbReference type="EMBL" id="CYW25374.1"/>
    </source>
</evidence>
<dbReference type="EMBL" id="FIIN01000019">
    <property type="protein sequence ID" value="CYW25374.1"/>
    <property type="molecule type" value="Genomic_DNA"/>
</dbReference>
<protein>
    <submittedName>
        <fullName evidence="1">Uncharacterized protein</fullName>
    </submittedName>
</protein>
<dbReference type="RefSeq" id="WP_260429819.1">
    <property type="nucleotide sequence ID" value="NZ_CEDG01000068.1"/>
</dbReference>
<dbReference type="Proteomes" id="UP000071765">
    <property type="component" value="Unassembled WGS sequence"/>
</dbReference>
<name>A0A116NWM9_STRSU</name>
<dbReference type="AlphaFoldDB" id="A0A116NWM9"/>
<gene>
    <name evidence="1" type="ORF">ERS132452_02097</name>
</gene>
<proteinExistence type="predicted"/>
<accession>A0A116NWM9</accession>
<reference evidence="1 2" key="1">
    <citation type="submission" date="2016-02" db="EMBL/GenBank/DDBJ databases">
        <authorList>
            <consortium name="Pathogen Informatics"/>
        </authorList>
    </citation>
    <scope>NUCLEOTIDE SEQUENCE [LARGE SCALE GENOMIC DNA]</scope>
    <source>
        <strain evidence="1 2">LSS90</strain>
    </source>
</reference>
<organism evidence="1 2">
    <name type="scientific">Streptococcus suis</name>
    <dbReference type="NCBI Taxonomy" id="1307"/>
    <lineage>
        <taxon>Bacteria</taxon>
        <taxon>Bacillati</taxon>
        <taxon>Bacillota</taxon>
        <taxon>Bacilli</taxon>
        <taxon>Lactobacillales</taxon>
        <taxon>Streptococcaceae</taxon>
        <taxon>Streptococcus</taxon>
    </lineage>
</organism>